<reference evidence="2" key="1">
    <citation type="journal article" date="2020" name="mSystems">
        <title>Genome- and Community-Level Interaction Insights into Carbon Utilization and Element Cycling Functions of Hydrothermarchaeota in Hydrothermal Sediment.</title>
        <authorList>
            <person name="Zhou Z."/>
            <person name="Liu Y."/>
            <person name="Xu W."/>
            <person name="Pan J."/>
            <person name="Luo Z.H."/>
            <person name="Li M."/>
        </authorList>
    </citation>
    <scope>NUCLEOTIDE SEQUENCE [LARGE SCALE GENOMIC DNA]</scope>
    <source>
        <strain evidence="2">SpSt-594</strain>
        <strain evidence="1">SpSt-655</strain>
    </source>
</reference>
<evidence type="ECO:0000313" key="1">
    <source>
        <dbReference type="EMBL" id="HGQ55562.1"/>
    </source>
</evidence>
<dbReference type="EMBL" id="DTBX01000133">
    <property type="protein sequence ID" value="HGQ55562.1"/>
    <property type="molecule type" value="Genomic_DNA"/>
</dbReference>
<proteinExistence type="predicted"/>
<name>A0A7C4S1A3_UNCW3</name>
<sequence>MRKISLILFFFSLPVLAFKIYFDYDNWEARFIKEPLDTFSIPDLNYRIKNYLRGLTYDSDKTLEEYLLLNPRVERRFNHLFLNYQEEKKNFLSDGSQIIEYSLSLKPDLFGLIAKKTGERFLIGELACPLCKRPWPKDMPIPEGIKLIPYEEIGIVKEKYTGIIIDCRHLSLKPAIFPKIYNEDLKEIYSLNFCDSLSLIENGVVSYVKSLDSAYRHKKAGNFPLYLSGLKAVGKNKCDIVISNKDALILHGSLNNLKLLEKARVIIVYKDAATSEK</sequence>
<protein>
    <submittedName>
        <fullName evidence="2">Uncharacterized protein</fullName>
    </submittedName>
</protein>
<evidence type="ECO:0000313" key="2">
    <source>
        <dbReference type="EMBL" id="HGU47340.1"/>
    </source>
</evidence>
<comment type="caution">
    <text evidence="2">The sequence shown here is derived from an EMBL/GenBank/DDBJ whole genome shotgun (WGS) entry which is preliminary data.</text>
</comment>
<dbReference type="AlphaFoldDB" id="A0A7C4S1A3"/>
<gene>
    <name evidence="2" type="ORF">ENT60_02105</name>
    <name evidence="1" type="ORF">ENU28_03740</name>
</gene>
<dbReference type="EMBL" id="DSZH01000096">
    <property type="protein sequence ID" value="HGU47340.1"/>
    <property type="molecule type" value="Genomic_DNA"/>
</dbReference>
<accession>A0A7C4S1A3</accession>
<organism evidence="2">
    <name type="scientific">candidate division WOR-3 bacterium</name>
    <dbReference type="NCBI Taxonomy" id="2052148"/>
    <lineage>
        <taxon>Bacteria</taxon>
        <taxon>Bacteria division WOR-3</taxon>
    </lineage>
</organism>